<dbReference type="CDD" id="cd04371">
    <property type="entry name" value="DEP"/>
    <property type="match status" value="1"/>
</dbReference>
<reference evidence="4 5" key="1">
    <citation type="submission" date="2010-05" db="EMBL/GenBank/DDBJ databases">
        <title>The Genome Sequence of Thecamonas trahens ATCC 50062.</title>
        <authorList>
            <consortium name="The Broad Institute Genome Sequencing Platform"/>
            <person name="Russ C."/>
            <person name="Cuomo C."/>
            <person name="Shea T."/>
            <person name="Young S.K."/>
            <person name="Zeng Q."/>
            <person name="Koehrsen M."/>
            <person name="Haas B."/>
            <person name="Borodovsky M."/>
            <person name="Guigo R."/>
            <person name="Alvarado L."/>
            <person name="Berlin A."/>
            <person name="Bochicchio J."/>
            <person name="Borenstein D."/>
            <person name="Chapman S."/>
            <person name="Chen Z."/>
            <person name="Freedman E."/>
            <person name="Gellesch M."/>
            <person name="Goldberg J."/>
            <person name="Griggs A."/>
            <person name="Gujja S."/>
            <person name="Heilman E."/>
            <person name="Heiman D."/>
            <person name="Hepburn T."/>
            <person name="Howarth C."/>
            <person name="Jen D."/>
            <person name="Larson L."/>
            <person name="Mehta T."/>
            <person name="Park D."/>
            <person name="Pearson M."/>
            <person name="Roberts A."/>
            <person name="Saif S."/>
            <person name="Shenoy N."/>
            <person name="Sisk P."/>
            <person name="Stolte C."/>
            <person name="Sykes S."/>
            <person name="Thomson T."/>
            <person name="Walk T."/>
            <person name="White J."/>
            <person name="Yandava C."/>
            <person name="Burger G."/>
            <person name="Gray M.W."/>
            <person name="Holland P.W.H."/>
            <person name="King N."/>
            <person name="Lang F.B.F."/>
            <person name="Roger A.J."/>
            <person name="Ruiz-Trillo I."/>
            <person name="Lander E."/>
            <person name="Nusbaum C."/>
        </authorList>
    </citation>
    <scope>NUCLEOTIDE SEQUENCE [LARGE SCALE GENOMIC DNA]</scope>
    <source>
        <strain evidence="4 5">ATCC 50062</strain>
    </source>
</reference>
<dbReference type="SMART" id="SM00368">
    <property type="entry name" value="LRR_RI"/>
    <property type="match status" value="6"/>
</dbReference>
<evidence type="ECO:0000256" key="2">
    <source>
        <dbReference type="SAM" id="MobiDB-lite"/>
    </source>
</evidence>
<dbReference type="STRING" id="461836.A0A0L0DFE6"/>
<dbReference type="Gene3D" id="1.10.10.10">
    <property type="entry name" value="Winged helix-like DNA-binding domain superfamily/Winged helix DNA-binding domain"/>
    <property type="match status" value="1"/>
</dbReference>
<organism evidence="4 5">
    <name type="scientific">Thecamonas trahens ATCC 50062</name>
    <dbReference type="NCBI Taxonomy" id="461836"/>
    <lineage>
        <taxon>Eukaryota</taxon>
        <taxon>Apusozoa</taxon>
        <taxon>Apusomonadida</taxon>
        <taxon>Apusomonadidae</taxon>
        <taxon>Thecamonas</taxon>
    </lineage>
</organism>
<protein>
    <recommendedName>
        <fullName evidence="3">DEP domain-containing protein</fullName>
    </recommendedName>
</protein>
<dbReference type="EMBL" id="GL349464">
    <property type="protein sequence ID" value="KNC51014.1"/>
    <property type="molecule type" value="Genomic_DNA"/>
</dbReference>
<dbReference type="InterPro" id="IPR036390">
    <property type="entry name" value="WH_DNA-bd_sf"/>
</dbReference>
<dbReference type="InterPro" id="IPR001611">
    <property type="entry name" value="Leu-rich_rpt"/>
</dbReference>
<dbReference type="InterPro" id="IPR032675">
    <property type="entry name" value="LRR_dom_sf"/>
</dbReference>
<gene>
    <name evidence="4" type="ORF">AMSG_06988</name>
</gene>
<dbReference type="GeneID" id="25566032"/>
<dbReference type="Pfam" id="PF13516">
    <property type="entry name" value="LRR_6"/>
    <property type="match status" value="2"/>
</dbReference>
<dbReference type="SUPFAM" id="SSF52047">
    <property type="entry name" value="RNI-like"/>
    <property type="match status" value="1"/>
</dbReference>
<dbReference type="OrthoDB" id="550575at2759"/>
<dbReference type="PANTHER" id="PTHR24111:SF0">
    <property type="entry name" value="LEUCINE-RICH REPEAT-CONTAINING PROTEIN"/>
    <property type="match status" value="1"/>
</dbReference>
<feature type="region of interest" description="Disordered" evidence="2">
    <location>
        <begin position="2023"/>
        <end position="2057"/>
    </location>
</feature>
<dbReference type="InterPro" id="IPR052201">
    <property type="entry name" value="LRR-containing_regulator"/>
</dbReference>
<dbReference type="SMART" id="SM00049">
    <property type="entry name" value="DEP"/>
    <property type="match status" value="1"/>
</dbReference>
<sequence length="2086" mass="221609">MDSLFLELLQPREPLPPSLHGSVPSRLTLARLVVRVATSAWTAPCGTVPETSLRATLEHAASHLPQALVAVDLLAPAEGVVADLAALLVTPLRPDSPRTAWVHIALASLLASAAACAETCLEAARPRAAQGFLSLVERYAGYADRTPEVVALEAGVQKRLGDIEIALFDTPQDTPGARDEPLFPRLEQLRANSPFEALPPLPAYTRIAIRYAEAERQATEHAAQRRHQVALLRNAGMFELFHTDAFDVGLWPARLHRARQNVGELTLAAAADELLALAERTYLAQAFDLAVAFGALAFEAGMGGDDACWGHAFRAHELLAAAVRAALDPSSFRLQYSESLPPLELPWAEAREGLAASRESVADAPWLDPSIHATQLLDVHLQTSDHRVELFRALIADALASFAILHGVCEATPWFEEAVRSRLTGASAEVSAVSSAKTAAVPESVGAPQHEVEAEAEVSARIEAELKAEYLTELEAWFEVFVTALELKVIALGETSPNANSERWSRGFCFDDGGNTPLVKDPKLIQTPEGMVSLLWPPGSYVPDLMLVGALPDAGFLFGDVDLYDEFHTRMRALLATPHPTLRGTLGQVYGAVLLKEALGEGFKPKFLSSATPLLDVKQSMYRFCSLVVSGMVRLFARVITTSNARRPAYISHRVRVRSLVADRALDAIIGRALLMGIALAAHLRNKAQALAGTEANVVYASEDAVPAGTRGYVVPPGAVETLARVYHAHVEPAWQAAVDFHDQLLELGIGQVASGALHEVAWESGGGDDTGLQVSAPVRFQLALSDTSRFAEAQAEHVLDHVSERSELGTLLHALSHTLLSISTAEPPRAVGGGGRRAEASAAVHVSTWPLESSGGNGPPVVVEHGVAAWWTAVLAFSRSIDIRSRRYRLRVYRECFVGNEAVRLLKATFPDVNTTGQALAVGNTMMREGVFSHVVDKKQVFRDGHFFYRFSKDLDLAAIAAKARREERDSHSSHRTSTGLDAALLQQLSPLIAWIVDADHTPWQLLTSAGHEPAAAVESPNVLDSVVVSGLWGHVAALDAWYQALVTSKAFPSGTAALKEKLCTVCRALAAHFTVAAESMGEVVATLRTQPGESVEAQAAMAVARDAVQPHVVVHGVTSGVRVLRAGGDQTLVEAAVQGKLALKPIQASPGFTYAMQLFIPLTIAGGAALDERVLADLVKVQPRHNAMRMSPSRAQASDLFHVFAKYPGEESLRAVLEARPHGDDVLSTSWLPWQYTTAFLRTTLMQPSSASADAYKVRYMKRADGSKVPIALPVAHSNLFAADAFGWAASLGQRRTLSIALCFDQMLAPMDEEAMKAFMDRRPQTVISMWLAAMDRYNRRIEAMFTLSELDDLFAGGDGSLLPFFVPADLVQNLYDRYVHMQALLASAVDAGAPLTHLELLLAIDPDIGAMYREVLESAPGPLARYAAAEKRMAAAAAAVRVRANSTSPRGAPASAWGKSRLSSVSAFVADGRMEPQAVLGSLQFDSAESSQMALAGARDSLVYGNGSEFAALGELGAKENVVRLVPFANLSPGEQVRVLENVRDTPFRLAAILEHTPHLELLDVSFSSGLVSPTGSLTEMPKLHTLVLRGVTTLAALEQRSRRSRYLPALARLDVRGCGALKMLDIPKFPLSIRIDPSGLANMERVRVAGVEWTLAVCLVINTLNNTQADTLQLEDVSGVSAAEVQSLVGVVSKSQFVNALMLNRVSFAGGAGNLIPQLMRSANALKCVTISGCRGVELAAVVAAATESAHLRQLTLSEFDFAAGGGALVRQFDAMLQARSSLRALTLRGCGLNGCSRVLAALGRVLNRRGGGLSSLDLSDNGISGLGLAEVISGLLGGGEASAMGALGMMLGSAMSRVGVGGRKVSGGGNSGAVHGTSLTTLVLDGNALGGRDLGALGGALAANCSLTALSLSRNPIGEHMASFARGLSGNTRLTTLELDSAQLGDAGALALATALAGNRALRWLSLQANRISADAGAEVVAALVFVTHLNLAFNGWGEEEMFEALAVVAARVSSAGAESDDDDVSEASDPVSEGETGSSSSAQAPSSDRKRTVFVGESAVVELPWGVAQQKPAKSSSQKE</sequence>
<name>A0A0L0DFE6_THETB</name>
<accession>A0A0L0DFE6</accession>
<evidence type="ECO:0000313" key="5">
    <source>
        <dbReference type="Proteomes" id="UP000054408"/>
    </source>
</evidence>
<evidence type="ECO:0000256" key="1">
    <source>
        <dbReference type="ARBA" id="ARBA00022737"/>
    </source>
</evidence>
<dbReference type="PANTHER" id="PTHR24111">
    <property type="entry name" value="LEUCINE-RICH REPEAT-CONTAINING PROTEIN 34"/>
    <property type="match status" value="1"/>
</dbReference>
<dbReference type="InterPro" id="IPR000591">
    <property type="entry name" value="DEP_dom"/>
</dbReference>
<keyword evidence="1" id="KW-0677">Repeat</keyword>
<dbReference type="RefSeq" id="XP_013756482.1">
    <property type="nucleotide sequence ID" value="XM_013901028.1"/>
</dbReference>
<keyword evidence="5" id="KW-1185">Reference proteome</keyword>
<dbReference type="InterPro" id="IPR036388">
    <property type="entry name" value="WH-like_DNA-bd_sf"/>
</dbReference>
<evidence type="ECO:0000313" key="4">
    <source>
        <dbReference type="EMBL" id="KNC51014.1"/>
    </source>
</evidence>
<dbReference type="GO" id="GO:0035556">
    <property type="term" value="P:intracellular signal transduction"/>
    <property type="evidence" value="ECO:0007669"/>
    <property type="project" value="InterPro"/>
</dbReference>
<feature type="compositionally biased region" description="Low complexity" evidence="2">
    <location>
        <begin position="2033"/>
        <end position="2052"/>
    </location>
</feature>
<dbReference type="Pfam" id="PF00610">
    <property type="entry name" value="DEP"/>
    <property type="match status" value="1"/>
</dbReference>
<dbReference type="Gene3D" id="3.80.10.10">
    <property type="entry name" value="Ribonuclease Inhibitor"/>
    <property type="match status" value="2"/>
</dbReference>
<proteinExistence type="predicted"/>
<dbReference type="Proteomes" id="UP000054408">
    <property type="component" value="Unassembled WGS sequence"/>
</dbReference>
<dbReference type="eggNOG" id="KOG3572">
    <property type="taxonomic scope" value="Eukaryota"/>
</dbReference>
<dbReference type="SUPFAM" id="SSF46785">
    <property type="entry name" value="Winged helix' DNA-binding domain"/>
    <property type="match status" value="1"/>
</dbReference>
<feature type="domain" description="DEP" evidence="3">
    <location>
        <begin position="878"/>
        <end position="954"/>
    </location>
</feature>
<evidence type="ECO:0000259" key="3">
    <source>
        <dbReference type="PROSITE" id="PS50186"/>
    </source>
</evidence>
<dbReference type="PROSITE" id="PS50186">
    <property type="entry name" value="DEP"/>
    <property type="match status" value="1"/>
</dbReference>